<keyword evidence="1" id="KW-1133">Transmembrane helix</keyword>
<dbReference type="PROSITE" id="PS00108">
    <property type="entry name" value="PROTEIN_KINASE_ST"/>
    <property type="match status" value="1"/>
</dbReference>
<dbReference type="Proteomes" id="UP001158986">
    <property type="component" value="Unassembled WGS sequence"/>
</dbReference>
<feature type="signal peptide" evidence="2">
    <location>
        <begin position="1"/>
        <end position="24"/>
    </location>
</feature>
<dbReference type="SMART" id="SM00220">
    <property type="entry name" value="S_TKc"/>
    <property type="match status" value="1"/>
</dbReference>
<dbReference type="PANTHER" id="PTHR44329">
    <property type="entry name" value="SERINE/THREONINE-PROTEIN KINASE TNNI3K-RELATED"/>
    <property type="match status" value="1"/>
</dbReference>
<keyword evidence="2" id="KW-0732">Signal</keyword>
<feature type="chain" id="PRO_5046773407" description="Protein kinase domain-containing protein" evidence="2">
    <location>
        <begin position="25"/>
        <end position="679"/>
    </location>
</feature>
<keyword evidence="1" id="KW-0472">Membrane</keyword>
<keyword evidence="5" id="KW-1185">Reference proteome</keyword>
<proteinExistence type="predicted"/>
<reference evidence="4 5" key="1">
    <citation type="submission" date="2021-11" db="EMBL/GenBank/DDBJ databases">
        <authorList>
            <person name="Islam A."/>
            <person name="Islam S."/>
            <person name="Flora M.S."/>
            <person name="Rahman M."/>
            <person name="Ziaur R.M."/>
            <person name="Epstein J.H."/>
            <person name="Hassan M."/>
            <person name="Klassen M."/>
            <person name="Woodard K."/>
            <person name="Webb A."/>
            <person name="Webby R.J."/>
            <person name="El Zowalaty M.E."/>
        </authorList>
    </citation>
    <scope>NUCLEOTIDE SEQUENCE [LARGE SCALE GENOMIC DNA]</scope>
    <source>
        <strain evidence="4">Pbs1</strain>
    </source>
</reference>
<evidence type="ECO:0000259" key="3">
    <source>
        <dbReference type="PROSITE" id="PS50011"/>
    </source>
</evidence>
<dbReference type="Gene3D" id="3.30.200.20">
    <property type="entry name" value="Phosphorylase Kinase, domain 1"/>
    <property type="match status" value="1"/>
</dbReference>
<dbReference type="Gene3D" id="1.10.510.10">
    <property type="entry name" value="Transferase(Phosphotransferase) domain 1"/>
    <property type="match status" value="1"/>
</dbReference>
<dbReference type="InterPro" id="IPR000719">
    <property type="entry name" value="Prot_kinase_dom"/>
</dbReference>
<dbReference type="PROSITE" id="PS50011">
    <property type="entry name" value="PROTEIN_KINASE_DOM"/>
    <property type="match status" value="1"/>
</dbReference>
<dbReference type="Pfam" id="PF00069">
    <property type="entry name" value="Pkinase"/>
    <property type="match status" value="1"/>
</dbReference>
<feature type="transmembrane region" description="Helical" evidence="1">
    <location>
        <begin position="280"/>
        <end position="302"/>
    </location>
</feature>
<accession>A0ABN8D8Z7</accession>
<dbReference type="InterPro" id="IPR008271">
    <property type="entry name" value="Ser/Thr_kinase_AS"/>
</dbReference>
<dbReference type="PANTHER" id="PTHR44329:SF214">
    <property type="entry name" value="PROTEIN KINASE DOMAIN-CONTAINING PROTEIN"/>
    <property type="match status" value="1"/>
</dbReference>
<organism evidence="4 5">
    <name type="scientific">Peronospora belbahrii</name>
    <dbReference type="NCBI Taxonomy" id="622444"/>
    <lineage>
        <taxon>Eukaryota</taxon>
        <taxon>Sar</taxon>
        <taxon>Stramenopiles</taxon>
        <taxon>Oomycota</taxon>
        <taxon>Peronosporomycetes</taxon>
        <taxon>Peronosporales</taxon>
        <taxon>Peronosporaceae</taxon>
        <taxon>Peronospora</taxon>
    </lineage>
</organism>
<name>A0ABN8D8Z7_9STRA</name>
<gene>
    <name evidence="4" type="ORF">PBS001_LOCUS8319</name>
</gene>
<protein>
    <recommendedName>
        <fullName evidence="3">Protein kinase domain-containing protein</fullName>
    </recommendedName>
</protein>
<evidence type="ECO:0000256" key="1">
    <source>
        <dbReference type="SAM" id="Phobius"/>
    </source>
</evidence>
<dbReference type="InterPro" id="IPR051681">
    <property type="entry name" value="Ser/Thr_Kinases-Pseudokinases"/>
</dbReference>
<evidence type="ECO:0000256" key="2">
    <source>
        <dbReference type="SAM" id="SignalP"/>
    </source>
</evidence>
<comment type="caution">
    <text evidence="4">The sequence shown here is derived from an EMBL/GenBank/DDBJ whole genome shotgun (WGS) entry which is preliminary data.</text>
</comment>
<evidence type="ECO:0000313" key="4">
    <source>
        <dbReference type="EMBL" id="CAH0521878.1"/>
    </source>
</evidence>
<dbReference type="InterPro" id="IPR011009">
    <property type="entry name" value="Kinase-like_dom_sf"/>
</dbReference>
<dbReference type="SUPFAM" id="SSF56112">
    <property type="entry name" value="Protein kinase-like (PK-like)"/>
    <property type="match status" value="1"/>
</dbReference>
<dbReference type="EMBL" id="CAKLCB010000384">
    <property type="protein sequence ID" value="CAH0521878.1"/>
    <property type="molecule type" value="Genomic_DNA"/>
</dbReference>
<sequence>MLLVLQLFSLLILVHFISINIIHARTDIVAQLYGNSAITRPIMPTSLNAALQNLVGSVDNFTNFPFNLQRAMLWSAGWVQAIPESGASPSDNALVNYVQVYVLCGRTMSDIFQSTIAFNNATECELQSCKSNIISYTKSSCPVSFVETKTLCALSPDTAVSSFETLQQSSGPMWSNDGQVDGSYNPQIFRYNGNNSTTNLYLLAPKSSWTIKDEMCPNNAQFIAPCRGVPASVVSKSVQERTWCEPDIELGVKLWVKEALMSIESKDGDSDSISNASSSIAVVLGVLLGVFILASVMFFVIWRRAKSCTNDGLHENENNTFFVQAYSFHGDKEETMSGSSLLHSSLGNTMQVDAVNESLRMRSCDLAAFCDNQELMLKRITYAGIVFRERITSGPNREVWHGEYEGQQVSITCTVASSVACAENANIDRESSILNASAYIGDKELKALVDFTKEICIAAPLDHPNIARFIGLAWRTLPELCMVSEFVALGNLAHFLAQPDSRDLTWKNDKLAIAADISNALVYLHSLSPIVLHCDLKSLNILLTEDLHAKVSDFGLSRKISFDETMTRSIGTLLWTAPEVLRGERYSEKADIYSFGVVLAELDTCLPPYEYSQGRKTKGKKDMNWVPLIASGSATPPFRPDCPRALRELAAQCLDHDPKNRPPAMQIVYLLRSKIPPTL</sequence>
<evidence type="ECO:0000313" key="5">
    <source>
        <dbReference type="Proteomes" id="UP001158986"/>
    </source>
</evidence>
<feature type="domain" description="Protein kinase" evidence="3">
    <location>
        <begin position="385"/>
        <end position="679"/>
    </location>
</feature>
<keyword evidence="1" id="KW-0812">Transmembrane</keyword>